<accession>A0AAD9Z578</accession>
<dbReference type="EMBL" id="JASNWA010000008">
    <property type="protein sequence ID" value="KAK3171646.1"/>
    <property type="molecule type" value="Genomic_DNA"/>
</dbReference>
<feature type="repeat" description="ANK" evidence="1">
    <location>
        <begin position="107"/>
        <end position="141"/>
    </location>
</feature>
<dbReference type="SUPFAM" id="SSF48403">
    <property type="entry name" value="Ankyrin repeat"/>
    <property type="match status" value="1"/>
</dbReference>
<keyword evidence="3" id="KW-1185">Reference proteome</keyword>
<dbReference type="Proteomes" id="UP001276659">
    <property type="component" value="Unassembled WGS sequence"/>
</dbReference>
<proteinExistence type="predicted"/>
<dbReference type="AlphaFoldDB" id="A0AAD9Z578"/>
<dbReference type="PROSITE" id="PS50088">
    <property type="entry name" value="ANK_REPEAT"/>
    <property type="match status" value="3"/>
</dbReference>
<dbReference type="Gene3D" id="1.25.40.20">
    <property type="entry name" value="Ankyrin repeat-containing domain"/>
    <property type="match status" value="1"/>
</dbReference>
<reference evidence="2" key="1">
    <citation type="submission" date="2022-11" db="EMBL/GenBank/DDBJ databases">
        <title>Chromosomal genome sequence assembly and mating type (MAT) locus characterization of the leprose asexual lichenized fungus Lepraria neglecta (Nyl.) Erichsen.</title>
        <authorList>
            <person name="Allen J.L."/>
            <person name="Pfeffer B."/>
        </authorList>
    </citation>
    <scope>NUCLEOTIDE SEQUENCE</scope>
    <source>
        <strain evidence="2">Allen 5258</strain>
    </source>
</reference>
<dbReference type="InterPro" id="IPR036770">
    <property type="entry name" value="Ankyrin_rpt-contain_sf"/>
</dbReference>
<feature type="repeat" description="ANK" evidence="1">
    <location>
        <begin position="176"/>
        <end position="208"/>
    </location>
</feature>
<gene>
    <name evidence="2" type="ORF">OEA41_003730</name>
</gene>
<organism evidence="2 3">
    <name type="scientific">Lepraria neglecta</name>
    <dbReference type="NCBI Taxonomy" id="209136"/>
    <lineage>
        <taxon>Eukaryota</taxon>
        <taxon>Fungi</taxon>
        <taxon>Dikarya</taxon>
        <taxon>Ascomycota</taxon>
        <taxon>Pezizomycotina</taxon>
        <taxon>Lecanoromycetes</taxon>
        <taxon>OSLEUM clade</taxon>
        <taxon>Lecanoromycetidae</taxon>
        <taxon>Lecanorales</taxon>
        <taxon>Lecanorineae</taxon>
        <taxon>Stereocaulaceae</taxon>
        <taxon>Lepraria</taxon>
    </lineage>
</organism>
<evidence type="ECO:0000256" key="1">
    <source>
        <dbReference type="PROSITE-ProRule" id="PRU00023"/>
    </source>
</evidence>
<dbReference type="InterPro" id="IPR002110">
    <property type="entry name" value="Ankyrin_rpt"/>
</dbReference>
<dbReference type="Pfam" id="PF12796">
    <property type="entry name" value="Ank_2"/>
    <property type="match status" value="1"/>
</dbReference>
<evidence type="ECO:0000313" key="2">
    <source>
        <dbReference type="EMBL" id="KAK3171646.1"/>
    </source>
</evidence>
<name>A0AAD9Z578_9LECA</name>
<feature type="repeat" description="ANK" evidence="1">
    <location>
        <begin position="73"/>
        <end position="105"/>
    </location>
</feature>
<comment type="caution">
    <text evidence="2">The sequence shown here is derived from an EMBL/GenBank/DDBJ whole genome shotgun (WGS) entry which is preliminary data.</text>
</comment>
<sequence length="270" mass="28993">MVIQRASLGFHENRRPAACHGVIRGTIDTIWGSAGSTKLRGKDPLATSAMNGIYPNAKCFVAHGADIRTRDNDGLMPLHRAAYGDHHKIVALLVSKGAPLEARASKLQYTPLHYTALTATTSGESTKLLLQAGADKEAISGYFSRRAIHLAAVAGNIQGTNELIAFGAALDAPSINNWRALHLAKHFGHWQVVEKLLQGGADPFATCNPQTIALGFGKTGDRPSKVGFAVESKVSDADKERCQKLLKDAEAAQPQKKPKAYMDELLHNLA</sequence>
<protein>
    <recommendedName>
        <fullName evidence="4">Ankyrin</fullName>
    </recommendedName>
</protein>
<keyword evidence="1" id="KW-0040">ANK repeat</keyword>
<dbReference type="InterPro" id="IPR051616">
    <property type="entry name" value="Cul2-RING_E3_ligase_SR"/>
</dbReference>
<evidence type="ECO:0008006" key="4">
    <source>
        <dbReference type="Google" id="ProtNLM"/>
    </source>
</evidence>
<dbReference type="SMART" id="SM00248">
    <property type="entry name" value="ANK"/>
    <property type="match status" value="5"/>
</dbReference>
<dbReference type="PROSITE" id="PS50297">
    <property type="entry name" value="ANK_REP_REGION"/>
    <property type="match status" value="2"/>
</dbReference>
<dbReference type="Pfam" id="PF00023">
    <property type="entry name" value="Ank"/>
    <property type="match status" value="1"/>
</dbReference>
<dbReference type="PANTHER" id="PTHR46224">
    <property type="entry name" value="ANKYRIN REPEAT FAMILY PROTEIN"/>
    <property type="match status" value="1"/>
</dbReference>
<evidence type="ECO:0000313" key="3">
    <source>
        <dbReference type="Proteomes" id="UP001276659"/>
    </source>
</evidence>
<dbReference type="PANTHER" id="PTHR46224:SF6">
    <property type="entry name" value="ANKYRIN REPEAT FAMILY PROTEIN"/>
    <property type="match status" value="1"/>
</dbReference>